<evidence type="ECO:0000256" key="2">
    <source>
        <dbReference type="ARBA" id="ARBA00023125"/>
    </source>
</evidence>
<evidence type="ECO:0000256" key="5">
    <source>
        <dbReference type="PROSITE-ProRule" id="PRU01091"/>
    </source>
</evidence>
<dbReference type="Pfam" id="PF00072">
    <property type="entry name" value="Response_reg"/>
    <property type="match status" value="1"/>
</dbReference>
<feature type="domain" description="Response regulatory" evidence="6">
    <location>
        <begin position="2"/>
        <end position="116"/>
    </location>
</feature>
<dbReference type="SMART" id="SM00448">
    <property type="entry name" value="REC"/>
    <property type="match status" value="1"/>
</dbReference>
<keyword evidence="9" id="KW-1185">Reference proteome</keyword>
<keyword evidence="1" id="KW-0805">Transcription regulation</keyword>
<dbReference type="Gene3D" id="3.40.50.2300">
    <property type="match status" value="1"/>
</dbReference>
<dbReference type="InterPro" id="IPR039420">
    <property type="entry name" value="WalR-like"/>
</dbReference>
<accession>A0ABS1JM99</accession>
<reference evidence="8 9" key="1">
    <citation type="journal article" date="2017" name="Int. J. Syst. Evol. Microbiol.">
        <title>Ramlibacter alkalitolerans sp. nov., alkali-tolerant bacterium isolated from soil of ginseng.</title>
        <authorList>
            <person name="Lee D.H."/>
            <person name="Cha C.J."/>
        </authorList>
    </citation>
    <scope>NUCLEOTIDE SEQUENCE [LARGE SCALE GENOMIC DNA]</scope>
    <source>
        <strain evidence="8 9">KACC 19305</strain>
    </source>
</reference>
<evidence type="ECO:0000313" key="8">
    <source>
        <dbReference type="EMBL" id="MBL0425365.1"/>
    </source>
</evidence>
<dbReference type="SMART" id="SM00862">
    <property type="entry name" value="Trans_reg_C"/>
    <property type="match status" value="1"/>
</dbReference>
<evidence type="ECO:0000256" key="4">
    <source>
        <dbReference type="PROSITE-ProRule" id="PRU00169"/>
    </source>
</evidence>
<dbReference type="InterPro" id="IPR001789">
    <property type="entry name" value="Sig_transdc_resp-reg_receiver"/>
</dbReference>
<dbReference type="PANTHER" id="PTHR48111:SF67">
    <property type="entry name" value="TRANSCRIPTIONAL REGULATORY PROTEIN TCTD"/>
    <property type="match status" value="1"/>
</dbReference>
<evidence type="ECO:0000256" key="1">
    <source>
        <dbReference type="ARBA" id="ARBA00023015"/>
    </source>
</evidence>
<gene>
    <name evidence="8" type="ORF">JI746_09600</name>
</gene>
<proteinExistence type="predicted"/>
<evidence type="ECO:0000256" key="3">
    <source>
        <dbReference type="ARBA" id="ARBA00023163"/>
    </source>
</evidence>
<dbReference type="SUPFAM" id="SSF52172">
    <property type="entry name" value="CheY-like"/>
    <property type="match status" value="1"/>
</dbReference>
<feature type="modified residue" description="4-aspartylphosphate" evidence="4">
    <location>
        <position position="51"/>
    </location>
</feature>
<evidence type="ECO:0000313" key="9">
    <source>
        <dbReference type="Proteomes" id="UP000622707"/>
    </source>
</evidence>
<comment type="caution">
    <text evidence="8">The sequence shown here is derived from an EMBL/GenBank/DDBJ whole genome shotgun (WGS) entry which is preliminary data.</text>
</comment>
<dbReference type="Proteomes" id="UP000622707">
    <property type="component" value="Unassembled WGS sequence"/>
</dbReference>
<evidence type="ECO:0000259" key="6">
    <source>
        <dbReference type="PROSITE" id="PS50110"/>
    </source>
</evidence>
<keyword evidence="2 5" id="KW-0238">DNA-binding</keyword>
<dbReference type="Pfam" id="PF00486">
    <property type="entry name" value="Trans_reg_C"/>
    <property type="match status" value="1"/>
</dbReference>
<dbReference type="EMBL" id="JAEQND010000005">
    <property type="protein sequence ID" value="MBL0425365.1"/>
    <property type="molecule type" value="Genomic_DNA"/>
</dbReference>
<organism evidence="8 9">
    <name type="scientific">Ramlibacter alkalitolerans</name>
    <dbReference type="NCBI Taxonomy" id="2039631"/>
    <lineage>
        <taxon>Bacteria</taxon>
        <taxon>Pseudomonadati</taxon>
        <taxon>Pseudomonadota</taxon>
        <taxon>Betaproteobacteria</taxon>
        <taxon>Burkholderiales</taxon>
        <taxon>Comamonadaceae</taxon>
        <taxon>Ramlibacter</taxon>
    </lineage>
</organism>
<sequence length="221" mass="24017">MRILLVEDEPTLGTWLARVLERSGILVDWVDTAALALASLGSGSHDVVVLDLGLPDRDGQDLLADIRSRDSRIPALVLTARDTVDEKVRAFHGGADDFLAKPFALEELEARLHALLRRARGGAAARLACGPLAYDLATQRFTLGDAPLALSPREFAVLRVLLQHAGEPMSKQQVLERVVSDEKDIQPEAVEVIVHRLRKRLEGAGVRIATLRGLGYALEAA</sequence>
<dbReference type="InterPro" id="IPR001867">
    <property type="entry name" value="OmpR/PhoB-type_DNA-bd"/>
</dbReference>
<evidence type="ECO:0000259" key="7">
    <source>
        <dbReference type="PROSITE" id="PS51755"/>
    </source>
</evidence>
<protein>
    <submittedName>
        <fullName evidence="8">Response regulator transcription factor</fullName>
    </submittedName>
</protein>
<name>A0ABS1JM99_9BURK</name>
<dbReference type="InterPro" id="IPR036388">
    <property type="entry name" value="WH-like_DNA-bd_sf"/>
</dbReference>
<dbReference type="CDD" id="cd00383">
    <property type="entry name" value="trans_reg_C"/>
    <property type="match status" value="1"/>
</dbReference>
<keyword evidence="3" id="KW-0804">Transcription</keyword>
<keyword evidence="4" id="KW-0597">Phosphoprotein</keyword>
<dbReference type="RefSeq" id="WP_201688915.1">
    <property type="nucleotide sequence ID" value="NZ_JAEQND010000005.1"/>
</dbReference>
<feature type="DNA-binding region" description="OmpR/PhoB-type" evidence="5">
    <location>
        <begin position="124"/>
        <end position="220"/>
    </location>
</feature>
<dbReference type="PANTHER" id="PTHR48111">
    <property type="entry name" value="REGULATOR OF RPOS"/>
    <property type="match status" value="1"/>
</dbReference>
<dbReference type="Gene3D" id="1.10.10.10">
    <property type="entry name" value="Winged helix-like DNA-binding domain superfamily/Winged helix DNA-binding domain"/>
    <property type="match status" value="1"/>
</dbReference>
<dbReference type="PROSITE" id="PS51755">
    <property type="entry name" value="OMPR_PHOB"/>
    <property type="match status" value="1"/>
</dbReference>
<feature type="domain" description="OmpR/PhoB-type" evidence="7">
    <location>
        <begin position="124"/>
        <end position="220"/>
    </location>
</feature>
<dbReference type="PROSITE" id="PS50110">
    <property type="entry name" value="RESPONSE_REGULATORY"/>
    <property type="match status" value="1"/>
</dbReference>
<dbReference type="InterPro" id="IPR011006">
    <property type="entry name" value="CheY-like_superfamily"/>
</dbReference>